<comment type="caution">
    <text evidence="1">The sequence shown here is derived from an EMBL/GenBank/DDBJ whole genome shotgun (WGS) entry which is preliminary data.</text>
</comment>
<accession>A0ABQ1ZBP5</accession>
<dbReference type="Proteomes" id="UP000652153">
    <property type="component" value="Unassembled WGS sequence"/>
</dbReference>
<reference evidence="2" key="1">
    <citation type="journal article" date="2019" name="Int. J. Syst. Evol. Microbiol.">
        <title>The Global Catalogue of Microorganisms (GCM) 10K type strain sequencing project: providing services to taxonomists for standard genome sequencing and annotation.</title>
        <authorList>
            <consortium name="The Broad Institute Genomics Platform"/>
            <consortium name="The Broad Institute Genome Sequencing Center for Infectious Disease"/>
            <person name="Wu L."/>
            <person name="Ma J."/>
        </authorList>
    </citation>
    <scope>NUCLEOTIDE SEQUENCE [LARGE SCALE GENOMIC DNA]</scope>
    <source>
        <strain evidence="2">CGMCC 1.12770</strain>
    </source>
</reference>
<evidence type="ECO:0000313" key="1">
    <source>
        <dbReference type="EMBL" id="GGH54615.1"/>
    </source>
</evidence>
<dbReference type="EMBL" id="BMFU01000003">
    <property type="protein sequence ID" value="GGH54615.1"/>
    <property type="molecule type" value="Genomic_DNA"/>
</dbReference>
<evidence type="ECO:0000313" key="2">
    <source>
        <dbReference type="Proteomes" id="UP000652153"/>
    </source>
</evidence>
<keyword evidence="2" id="KW-1185">Reference proteome</keyword>
<organism evidence="1 2">
    <name type="scientific">Paenibacillus silvae</name>
    <dbReference type="NCBI Taxonomy" id="1325358"/>
    <lineage>
        <taxon>Bacteria</taxon>
        <taxon>Bacillati</taxon>
        <taxon>Bacillota</taxon>
        <taxon>Bacilli</taxon>
        <taxon>Bacillales</taxon>
        <taxon>Paenibacillaceae</taxon>
        <taxon>Paenibacillus</taxon>
    </lineage>
</organism>
<name>A0ABQ1ZBP5_9BACL</name>
<dbReference type="RefSeq" id="WP_188592514.1">
    <property type="nucleotide sequence ID" value="NZ_BMFU01000003.1"/>
</dbReference>
<proteinExistence type="predicted"/>
<gene>
    <name evidence="1" type="ORF">GCM10008014_23470</name>
</gene>
<sequence>MRKTMIFGVIGVVLLVLVSVWIYRYAAPSLTAQDVTMTGTIRQLDSETVEVEMAVTRTKEDHEPHFIFPLVPGWGGLSFTEEQEKGLFRPSSIGTSYHDQVILEQTVKTEDHNDNQITKQVFSQDLTGFSVPDEAGTYKLRFTLKSLDETVQLLQNPMVYYVHNERWLGKNLSWAAGQKLDIVKEEAE</sequence>
<protein>
    <submittedName>
        <fullName evidence="1">Uncharacterized protein</fullName>
    </submittedName>
</protein>